<sequence length="198" mass="22339">MDASGSSLRLAQRLQKYYTASFSIFFCCNYVFRHCLPRDTVGVDYPVCAAIYISYPHYHPLLHYLAYTSNTVADDSLSTILQCPVLPCNGLQRIPPSSQRRVRVQAETIVTSFETLGAVQPFQRLPHRTTVGDQRRRLETLETGRKIRSEGAGQGLHRHLRPRLMPQMRLIPSLAPSDRDATIAARNSSSDPTRLHDA</sequence>
<reference evidence="3" key="1">
    <citation type="journal article" date="2017" name="Genome Biol.">
        <title>Comparative genomics reveals high biological diversity and specific adaptations in the industrially and medically important fungal genus Aspergillus.</title>
        <authorList>
            <person name="de Vries R.P."/>
            <person name="Riley R."/>
            <person name="Wiebenga A."/>
            <person name="Aguilar-Osorio G."/>
            <person name="Amillis S."/>
            <person name="Uchima C.A."/>
            <person name="Anderluh G."/>
            <person name="Asadollahi M."/>
            <person name="Askin M."/>
            <person name="Barry K."/>
            <person name="Battaglia E."/>
            <person name="Bayram O."/>
            <person name="Benocci T."/>
            <person name="Braus-Stromeyer S.A."/>
            <person name="Caldana C."/>
            <person name="Canovas D."/>
            <person name="Cerqueira G.C."/>
            <person name="Chen F."/>
            <person name="Chen W."/>
            <person name="Choi C."/>
            <person name="Clum A."/>
            <person name="Dos Santos R.A."/>
            <person name="Damasio A.R."/>
            <person name="Diallinas G."/>
            <person name="Emri T."/>
            <person name="Fekete E."/>
            <person name="Flipphi M."/>
            <person name="Freyberg S."/>
            <person name="Gallo A."/>
            <person name="Gournas C."/>
            <person name="Habgood R."/>
            <person name="Hainaut M."/>
            <person name="Harispe M.L."/>
            <person name="Henrissat B."/>
            <person name="Hilden K.S."/>
            <person name="Hope R."/>
            <person name="Hossain A."/>
            <person name="Karabika E."/>
            <person name="Karaffa L."/>
            <person name="Karanyi Z."/>
            <person name="Krasevec N."/>
            <person name="Kuo A."/>
            <person name="Kusch H."/>
            <person name="LaButti K."/>
            <person name="Lagendijk E.L."/>
            <person name="Lapidus A."/>
            <person name="Levasseur A."/>
            <person name="Lindquist E."/>
            <person name="Lipzen A."/>
            <person name="Logrieco A.F."/>
            <person name="MacCabe A."/>
            <person name="Maekelae M.R."/>
            <person name="Malavazi I."/>
            <person name="Melin P."/>
            <person name="Meyer V."/>
            <person name="Mielnichuk N."/>
            <person name="Miskei M."/>
            <person name="Molnar A.P."/>
            <person name="Mule G."/>
            <person name="Ngan C.Y."/>
            <person name="Orejas M."/>
            <person name="Orosz E."/>
            <person name="Ouedraogo J.P."/>
            <person name="Overkamp K.M."/>
            <person name="Park H.-S."/>
            <person name="Perrone G."/>
            <person name="Piumi F."/>
            <person name="Punt P.J."/>
            <person name="Ram A.F."/>
            <person name="Ramon A."/>
            <person name="Rauscher S."/>
            <person name="Record E."/>
            <person name="Riano-Pachon D.M."/>
            <person name="Robert V."/>
            <person name="Roehrig J."/>
            <person name="Ruller R."/>
            <person name="Salamov A."/>
            <person name="Salih N.S."/>
            <person name="Samson R.A."/>
            <person name="Sandor E."/>
            <person name="Sanguinetti M."/>
            <person name="Schuetze T."/>
            <person name="Sepcic K."/>
            <person name="Shelest E."/>
            <person name="Sherlock G."/>
            <person name="Sophianopoulou V."/>
            <person name="Squina F.M."/>
            <person name="Sun H."/>
            <person name="Susca A."/>
            <person name="Todd R.B."/>
            <person name="Tsang A."/>
            <person name="Unkles S.E."/>
            <person name="van de Wiele N."/>
            <person name="van Rossen-Uffink D."/>
            <person name="Oliveira J.V."/>
            <person name="Vesth T.C."/>
            <person name="Visser J."/>
            <person name="Yu J.-H."/>
            <person name="Zhou M."/>
            <person name="Andersen M.R."/>
            <person name="Archer D.B."/>
            <person name="Baker S.E."/>
            <person name="Benoit I."/>
            <person name="Brakhage A.A."/>
            <person name="Braus G.H."/>
            <person name="Fischer R."/>
            <person name="Frisvad J.C."/>
            <person name="Goldman G.H."/>
            <person name="Houbraken J."/>
            <person name="Oakley B."/>
            <person name="Pocsi I."/>
            <person name="Scazzocchio C."/>
            <person name="Seiboth B."/>
            <person name="vanKuyk P.A."/>
            <person name="Wortman J."/>
            <person name="Dyer P.S."/>
            <person name="Grigoriev I.V."/>
        </authorList>
    </citation>
    <scope>NUCLEOTIDE SEQUENCE [LARGE SCALE GENOMIC DNA]</scope>
    <source>
        <strain evidence="3">CBS 593.65</strain>
    </source>
</reference>
<evidence type="ECO:0000313" key="3">
    <source>
        <dbReference type="Proteomes" id="UP000184356"/>
    </source>
</evidence>
<dbReference type="AlphaFoldDB" id="A0A1L9TLM8"/>
<proteinExistence type="predicted"/>
<organism evidence="2 3">
    <name type="scientific">Aspergillus sydowii CBS 593.65</name>
    <dbReference type="NCBI Taxonomy" id="1036612"/>
    <lineage>
        <taxon>Eukaryota</taxon>
        <taxon>Fungi</taxon>
        <taxon>Dikarya</taxon>
        <taxon>Ascomycota</taxon>
        <taxon>Pezizomycotina</taxon>
        <taxon>Eurotiomycetes</taxon>
        <taxon>Eurotiomycetidae</taxon>
        <taxon>Eurotiales</taxon>
        <taxon>Aspergillaceae</taxon>
        <taxon>Aspergillus</taxon>
        <taxon>Aspergillus subgen. Nidulantes</taxon>
    </lineage>
</organism>
<dbReference type="RefSeq" id="XP_040704098.1">
    <property type="nucleotide sequence ID" value="XM_040850672.1"/>
</dbReference>
<accession>A0A1L9TLM8</accession>
<gene>
    <name evidence="2" type="ORF">ASPSYDRAFT_727357</name>
</gene>
<dbReference type="GeneID" id="63766745"/>
<dbReference type="EMBL" id="KV878584">
    <property type="protein sequence ID" value="OJJ60292.1"/>
    <property type="molecule type" value="Genomic_DNA"/>
</dbReference>
<name>A0A1L9TLM8_9EURO</name>
<dbReference type="Proteomes" id="UP000184356">
    <property type="component" value="Unassembled WGS sequence"/>
</dbReference>
<keyword evidence="3" id="KW-1185">Reference proteome</keyword>
<evidence type="ECO:0000313" key="2">
    <source>
        <dbReference type="EMBL" id="OJJ60292.1"/>
    </source>
</evidence>
<protein>
    <submittedName>
        <fullName evidence="2">Uncharacterized protein</fullName>
    </submittedName>
</protein>
<feature type="region of interest" description="Disordered" evidence="1">
    <location>
        <begin position="176"/>
        <end position="198"/>
    </location>
</feature>
<evidence type="ECO:0000256" key="1">
    <source>
        <dbReference type="SAM" id="MobiDB-lite"/>
    </source>
</evidence>
<dbReference type="VEuPathDB" id="FungiDB:ASPSYDRAFT_727357"/>